<dbReference type="GO" id="GO:0045892">
    <property type="term" value="P:negative regulation of DNA-templated transcription"/>
    <property type="evidence" value="ECO:0007669"/>
    <property type="project" value="TreeGrafter"/>
</dbReference>
<evidence type="ECO:0000256" key="2">
    <source>
        <dbReference type="ARBA" id="ARBA00023125"/>
    </source>
</evidence>
<dbReference type="InterPro" id="IPR036388">
    <property type="entry name" value="WH-like_DNA-bd_sf"/>
</dbReference>
<dbReference type="PROSITE" id="PS50949">
    <property type="entry name" value="HTH_GNTR"/>
    <property type="match status" value="1"/>
</dbReference>
<sequence length="234" mass="27279">MAQTKESQIRSYLINEIVNGKLSEGKRLPSETQLSIKFDCSRTTARNALRVLLSAGLIESSRGKQYVVSIRENSTGFLSPNRIYGTTRSTTELIDIKDIVIDKIWLTSTIFYKKMFDKENVHALRKRYFDGEKLIVEQYTFINKEFCQKIDVEAIKKSIFQYIDSLNVGVNHSNEFVIFSEEKAHQPKASKFGWGKPYPMIATTLENKETWVEFSIKWVDKTRFKFNSYHKIFK</sequence>
<dbReference type="InterPro" id="IPR036390">
    <property type="entry name" value="WH_DNA-bd_sf"/>
</dbReference>
<keyword evidence="2" id="KW-0238">DNA-binding</keyword>
<dbReference type="AlphaFoldDB" id="A0A4R0XWF7"/>
<feature type="domain" description="HTH gntR-type" evidence="4">
    <location>
        <begin position="3"/>
        <end position="71"/>
    </location>
</feature>
<evidence type="ECO:0000256" key="3">
    <source>
        <dbReference type="ARBA" id="ARBA00023163"/>
    </source>
</evidence>
<dbReference type="EMBL" id="PSZP01000009">
    <property type="protein sequence ID" value="TCG11311.1"/>
    <property type="molecule type" value="Genomic_DNA"/>
</dbReference>
<dbReference type="Proteomes" id="UP000291072">
    <property type="component" value="Unassembled WGS sequence"/>
</dbReference>
<dbReference type="Gene3D" id="3.40.1410.10">
    <property type="entry name" value="Chorismate lyase-like"/>
    <property type="match status" value="1"/>
</dbReference>
<proteinExistence type="predicted"/>
<protein>
    <recommendedName>
        <fullName evidence="4">HTH gntR-type domain-containing protein</fullName>
    </recommendedName>
</protein>
<keyword evidence="6" id="KW-1185">Reference proteome</keyword>
<evidence type="ECO:0000256" key="1">
    <source>
        <dbReference type="ARBA" id="ARBA00023015"/>
    </source>
</evidence>
<comment type="caution">
    <text evidence="5">The sequence shown here is derived from an EMBL/GenBank/DDBJ whole genome shotgun (WGS) entry which is preliminary data.</text>
</comment>
<dbReference type="RefSeq" id="WP_131613363.1">
    <property type="nucleotide sequence ID" value="NZ_PSZP01000009.1"/>
</dbReference>
<dbReference type="Gene3D" id="1.10.10.10">
    <property type="entry name" value="Winged helix-like DNA-binding domain superfamily/Winged helix DNA-binding domain"/>
    <property type="match status" value="1"/>
</dbReference>
<dbReference type="SMART" id="SM00345">
    <property type="entry name" value="HTH_GNTR"/>
    <property type="match status" value="1"/>
</dbReference>
<evidence type="ECO:0000313" key="5">
    <source>
        <dbReference type="EMBL" id="TCG11311.1"/>
    </source>
</evidence>
<evidence type="ECO:0000313" key="6">
    <source>
        <dbReference type="Proteomes" id="UP000291072"/>
    </source>
</evidence>
<accession>A0A4R0XWF7</accession>
<dbReference type="SUPFAM" id="SSF64288">
    <property type="entry name" value="Chorismate lyase-like"/>
    <property type="match status" value="1"/>
</dbReference>
<dbReference type="PRINTS" id="PR00035">
    <property type="entry name" value="HTHGNTR"/>
</dbReference>
<dbReference type="InterPro" id="IPR000524">
    <property type="entry name" value="Tscrpt_reg_HTH_GntR"/>
</dbReference>
<dbReference type="PANTHER" id="PTHR44846:SF1">
    <property type="entry name" value="MANNOSYL-D-GLYCERATE TRANSPORT_METABOLISM SYSTEM REPRESSOR MNGR-RELATED"/>
    <property type="match status" value="1"/>
</dbReference>
<keyword evidence="3" id="KW-0804">Transcription</keyword>
<organism evidence="5 6">
    <name type="scientific">Mycoplasma todarodis</name>
    <dbReference type="NCBI Taxonomy" id="1937191"/>
    <lineage>
        <taxon>Bacteria</taxon>
        <taxon>Bacillati</taxon>
        <taxon>Mycoplasmatota</taxon>
        <taxon>Mollicutes</taxon>
        <taxon>Mycoplasmataceae</taxon>
        <taxon>Mycoplasma</taxon>
    </lineage>
</organism>
<dbReference type="CDD" id="cd07377">
    <property type="entry name" value="WHTH_GntR"/>
    <property type="match status" value="1"/>
</dbReference>
<dbReference type="InterPro" id="IPR050679">
    <property type="entry name" value="Bact_HTH_transcr_reg"/>
</dbReference>
<dbReference type="SUPFAM" id="SSF46785">
    <property type="entry name" value="Winged helix' DNA-binding domain"/>
    <property type="match status" value="1"/>
</dbReference>
<evidence type="ECO:0000259" key="4">
    <source>
        <dbReference type="PROSITE" id="PS50949"/>
    </source>
</evidence>
<keyword evidence="1" id="KW-0805">Transcription regulation</keyword>
<dbReference type="GO" id="GO:0003677">
    <property type="term" value="F:DNA binding"/>
    <property type="evidence" value="ECO:0007669"/>
    <property type="project" value="UniProtKB-KW"/>
</dbReference>
<dbReference type="Pfam" id="PF00392">
    <property type="entry name" value="GntR"/>
    <property type="match status" value="1"/>
</dbReference>
<gene>
    <name evidence="5" type="ORF">C4B25_01860</name>
</gene>
<dbReference type="PANTHER" id="PTHR44846">
    <property type="entry name" value="MANNOSYL-D-GLYCERATE TRANSPORT/METABOLISM SYSTEM REPRESSOR MNGR-RELATED"/>
    <property type="match status" value="1"/>
</dbReference>
<reference evidence="5 6" key="1">
    <citation type="submission" date="2018-02" db="EMBL/GenBank/DDBJ databases">
        <title>Mycoplasma marinum and Mycoplasma todarodis sp. nov., moderately halophilic and psychrotolerant mycoplasmas isolated from cephalopods.</title>
        <authorList>
            <person name="Viver T."/>
        </authorList>
    </citation>
    <scope>NUCLEOTIDE SEQUENCE [LARGE SCALE GENOMIC DNA]</scope>
    <source>
        <strain evidence="5 6">5H</strain>
    </source>
</reference>
<dbReference type="InterPro" id="IPR028978">
    <property type="entry name" value="Chorismate_lyase_/UTRA_dom_sf"/>
</dbReference>
<dbReference type="OrthoDB" id="397811at2"/>
<dbReference type="GO" id="GO:0003700">
    <property type="term" value="F:DNA-binding transcription factor activity"/>
    <property type="evidence" value="ECO:0007669"/>
    <property type="project" value="InterPro"/>
</dbReference>
<name>A0A4R0XWF7_9MOLU</name>